<accession>A0ACC2EPW4</accession>
<sequence>MPLFMSEEELDKAGDNVGAVVARADACIGELQVQLETQRARAGAASINAEQNCLLIEQKYMSLVAQCSRVETENSQLHSALERRSAELAQAQANLHKLELASMKQDNNVEHLSFELKGVQKAKRELLELVEQKSLELDEKNGSIKAYLEKVVSLTEERGRLEGKLHESEADLIRLRAGQARMSQEKELVEQHNEWLNEEISSKVNALLEERSKSREAEADLCARLSEAEKVAKEVGEALDRSTERVKDLETKLYQAMEDLRFTKEDAAAKEDHLTTEVTTASKLADLYKQSSEEWAKKANELEGVIKALEVHLNQVEADYNLKLQKEIDARQQIVKEAADSKEKMEKKLKEAEMEASKFREKDLHLLTWDNGGRSNLIDGDLAIEVHGSEMTLPQVPFGVSGTALAATLLRDGWSLAKLYGKYQEAVDALRHERQARNHSEALLERVLHEIEQKAEMIMDERTEHRRMVHAYRTMEEKLHFSMSDQASLENSIKEMKADFRKKERELKGAQKEISDLQTQVAVLLKECADIQQRYKVVEGYHHSDGTIAEFQSSVLESSASDAVISDKLLTFKDIHGMVEHNSQMRALVRDLALQIEQKEMELKEAFNDELKKCMDEESQKLAAMLTRSEEQNEVIEALRGTVGMYKRLYEEESSSRRVFQLESSSPLTTSEGAAQELRRLLEKSQEEANRAKEEAAARLRSLEEDLNKAKHEVHKSVAECARADAEASYAREKLQSVMKESEKQRKEMEAVLLRNMEFSQTITEYQRRLRESSQKTEACEEQSRRLSIEVSVLEREKELLVSAEKRASQEVSLLSERVHRLQATLDTIHNVEEVRELSRGTEKRRLEDEVNRMQKEWAELKHELELERGHVRNLTTERDRAVSQAMDRVEILSKELADALAAVSAAETRAQISKARSAELEASLRKAEDKILVALSSGKKGERPEAPNEDIDAEIMSTLQQAQEEVQHLREDLVASNSHLEQYKKIAQANEEALKEMEEVHMRFKAEAAHMRQANDMEMEILRKRLSELELLILEKEKAMTIAAQERETSKSITSKHIADLSQSLATKQAALAQAEEQIQALKEDLDRQYIQWREAQCNYERQVLLQADTIRELNSASEKLSKLEKEVAEFQKRAEKAEADLLSARVSWEMEKSCLEMEKVEAENRSKDSDEQNQLLLNRLEAKHIQLAEKELTSSTEVSKEKLHDTQEEADLQNIIKYLRRAKETADTEISLLKQERLRLHKQLEAATRSAEEAQASLRREHENTRASLYTFEEFKNLKTQVREMNLLRESNAQLREENRRNFEDSRESRENARKAQEELEPLRRSIREKEIELEAAGSELDTQKAEIQRWQTRVSQLLEKYKAIDVEDHHRTRKELSETQERIKISEDAINLAKKESEEVKEKLLKMEQDIASRDERITELEKRLQESVQTETSCKTELDRFKRHVAFLKRKIETLGKEKEEMSKEIEELKANGGKKPASEASRIDAVSRQEAAAKQEQAQKEADLLLKEKETRIQTLEKVLEKEREELRKERAKRKEDQKYFVDVAQKANQEKKRFLEEMEGLKREREQYFEQAQLNDAKLSEQSGKGRTEERVNSYQAAVDQMLEEAFRVSPEIAAVVASTAPSAAPAPISSDIVPTSILVEAAPVAVEPTHVADVLIAGVSNTFTSASGAISSSPAASTNAIPLTTAIIPMVTAVTNTSTVPVTSFITRSSTRPLSVSTVPILRPSTRSVTATAAPIPAGLEAKEEKERAIQQLRAMIQEKEKVQARKPARRIIRPRIEPSGQQDSVLEGAEHTFELSAEGTEAEAEALEYSKSGLNSEAIDNASILHADNIPVVVLPEQSVTDMTATRTTVSIVRKRSASVSEQTPSTESGEQEGQSEAPQIKKLKGTETASGVVFLKSALLLTEAGSLSSDIRDVQMDSRPIEDPEFLAQNKLGARPPSPEITSGKETDEVHVDEKREDDFKDLPAPKRTRLSTPELSIVRAEELQKEDRMDDDGLPDKLAVSSQDGTVDAITEGMVPVDEDVEAQPYGNLPSGDADIVGSTSVELEQQIQPVLLEIEDTSGAVDISGVFPDTNLPTMMPPRDIVFAELNVSDSSKESAEENSQNQKEPDRLNQESRLNEGEIMTTASDNENDASIGGSGVGVMVESMEEGEIMVESLEGTIPAAKTEPFDDHEFIGELPDKIERDDATGKLTVDIFDTPLEKREDSARVDTLELTVEPGATPSAPESVGAGDTASAEPKEDKLTKDTPVSIAPQSSTLTRKGTTIHLAERARERSIVRRGGISPPSPGARGGRGRAQRGAKRATAASRGRVISTGVRVQGQPEAAAGEAESAAKGQTVQRGGSPPTMSANQSDVPKEEEQ</sequence>
<evidence type="ECO:0000313" key="1">
    <source>
        <dbReference type="EMBL" id="KAJ7568539.1"/>
    </source>
</evidence>
<dbReference type="Proteomes" id="UP001162992">
    <property type="component" value="Chromosome 1"/>
</dbReference>
<protein>
    <submittedName>
        <fullName evidence="1">Uncharacterized protein</fullName>
    </submittedName>
</protein>
<name>A0ACC2EPW4_DIPCM</name>
<reference evidence="2" key="1">
    <citation type="journal article" date="2024" name="Proc. Natl. Acad. Sci. U.S.A.">
        <title>Extraordinary preservation of gene collinearity over three hundred million years revealed in homosporous lycophytes.</title>
        <authorList>
            <person name="Li C."/>
            <person name="Wickell D."/>
            <person name="Kuo L.Y."/>
            <person name="Chen X."/>
            <person name="Nie B."/>
            <person name="Liao X."/>
            <person name="Peng D."/>
            <person name="Ji J."/>
            <person name="Jenkins J."/>
            <person name="Williams M."/>
            <person name="Shu S."/>
            <person name="Plott C."/>
            <person name="Barry K."/>
            <person name="Rajasekar S."/>
            <person name="Grimwood J."/>
            <person name="Han X."/>
            <person name="Sun S."/>
            <person name="Hou Z."/>
            <person name="He W."/>
            <person name="Dai G."/>
            <person name="Sun C."/>
            <person name="Schmutz J."/>
            <person name="Leebens-Mack J.H."/>
            <person name="Li F.W."/>
            <person name="Wang L."/>
        </authorList>
    </citation>
    <scope>NUCLEOTIDE SEQUENCE [LARGE SCALE GENOMIC DNA]</scope>
    <source>
        <strain evidence="2">cv. PW_Plant_1</strain>
    </source>
</reference>
<evidence type="ECO:0000313" key="2">
    <source>
        <dbReference type="Proteomes" id="UP001162992"/>
    </source>
</evidence>
<organism evidence="1 2">
    <name type="scientific">Diphasiastrum complanatum</name>
    <name type="common">Issler's clubmoss</name>
    <name type="synonym">Lycopodium complanatum</name>
    <dbReference type="NCBI Taxonomy" id="34168"/>
    <lineage>
        <taxon>Eukaryota</taxon>
        <taxon>Viridiplantae</taxon>
        <taxon>Streptophyta</taxon>
        <taxon>Embryophyta</taxon>
        <taxon>Tracheophyta</taxon>
        <taxon>Lycopodiopsida</taxon>
        <taxon>Lycopodiales</taxon>
        <taxon>Lycopodiaceae</taxon>
        <taxon>Lycopodioideae</taxon>
        <taxon>Diphasiastrum</taxon>
    </lineage>
</organism>
<proteinExistence type="predicted"/>
<keyword evidence="2" id="KW-1185">Reference proteome</keyword>
<comment type="caution">
    <text evidence="1">The sequence shown here is derived from an EMBL/GenBank/DDBJ whole genome shotgun (WGS) entry which is preliminary data.</text>
</comment>
<dbReference type="EMBL" id="CM055092">
    <property type="protein sequence ID" value="KAJ7568539.1"/>
    <property type="molecule type" value="Genomic_DNA"/>
</dbReference>
<gene>
    <name evidence="1" type="ORF">O6H91_01G036800</name>
</gene>